<evidence type="ECO:0000256" key="1">
    <source>
        <dbReference type="SAM" id="MobiDB-lite"/>
    </source>
</evidence>
<protein>
    <submittedName>
        <fullName evidence="2">Uncharacterized protein</fullName>
    </submittedName>
</protein>
<sequence>MPMSPEKIKMFSLTESGSDLAFFSPDLGQNEEEVRSKEKSPVVPASPFDENPEPSPNQEAHFKEKLPDEENHNLCANQIKGPVENPNPRTNLKEPVEGHLQMPAIFSDNQSHGIEKRVSFSHVEGGAERVTGKEKVIPAASAVLRKLPDWASNQSAEDEKGRRGKSKIQTENKGTDFPLARNLQEVIEAFSGDFNEKKYANMDILEVAEMKGIVFENPSWWPPEGFPDSL</sequence>
<dbReference type="EMBL" id="SWLB01000003">
    <property type="protein sequence ID" value="KAF3340043.1"/>
    <property type="molecule type" value="Genomic_DNA"/>
</dbReference>
<comment type="caution">
    <text evidence="2">The sequence shown here is derived from an EMBL/GenBank/DDBJ whole genome shotgun (WGS) entry which is preliminary data.</text>
</comment>
<dbReference type="AlphaFoldDB" id="A0A833RSE7"/>
<gene>
    <name evidence="2" type="ORF">FCM35_KLT15814</name>
</gene>
<proteinExistence type="predicted"/>
<dbReference type="PANTHER" id="PTHR38221">
    <property type="entry name" value="BNAA04G14260D PROTEIN"/>
    <property type="match status" value="1"/>
</dbReference>
<evidence type="ECO:0000313" key="3">
    <source>
        <dbReference type="Proteomes" id="UP000623129"/>
    </source>
</evidence>
<keyword evidence="3" id="KW-1185">Reference proteome</keyword>
<name>A0A833RSE7_9POAL</name>
<accession>A0A833RSE7</accession>
<reference evidence="2" key="1">
    <citation type="submission" date="2020-01" db="EMBL/GenBank/DDBJ databases">
        <title>Genome sequence of Kobresia littledalei, the first chromosome-level genome in the family Cyperaceae.</title>
        <authorList>
            <person name="Qu G."/>
        </authorList>
    </citation>
    <scope>NUCLEOTIDE SEQUENCE</scope>
    <source>
        <strain evidence="2">C.B.Clarke</strain>
        <tissue evidence="2">Leaf</tissue>
    </source>
</reference>
<dbReference type="Proteomes" id="UP000623129">
    <property type="component" value="Unassembled WGS sequence"/>
</dbReference>
<feature type="region of interest" description="Disordered" evidence="1">
    <location>
        <begin position="150"/>
        <end position="176"/>
    </location>
</feature>
<organism evidence="2 3">
    <name type="scientific">Carex littledalei</name>
    <dbReference type="NCBI Taxonomy" id="544730"/>
    <lineage>
        <taxon>Eukaryota</taxon>
        <taxon>Viridiplantae</taxon>
        <taxon>Streptophyta</taxon>
        <taxon>Embryophyta</taxon>
        <taxon>Tracheophyta</taxon>
        <taxon>Spermatophyta</taxon>
        <taxon>Magnoliopsida</taxon>
        <taxon>Liliopsida</taxon>
        <taxon>Poales</taxon>
        <taxon>Cyperaceae</taxon>
        <taxon>Cyperoideae</taxon>
        <taxon>Cariceae</taxon>
        <taxon>Carex</taxon>
        <taxon>Carex subgen. Euthyceras</taxon>
    </lineage>
</organism>
<evidence type="ECO:0000313" key="2">
    <source>
        <dbReference type="EMBL" id="KAF3340043.1"/>
    </source>
</evidence>
<feature type="compositionally biased region" description="Basic and acidic residues" evidence="1">
    <location>
        <begin position="60"/>
        <end position="72"/>
    </location>
</feature>
<dbReference type="PANTHER" id="PTHR38221:SF1">
    <property type="entry name" value="OVULE PROTEIN"/>
    <property type="match status" value="1"/>
</dbReference>
<feature type="region of interest" description="Disordered" evidence="1">
    <location>
        <begin position="1"/>
        <end position="94"/>
    </location>
</feature>